<dbReference type="EMBL" id="LOJF01000001">
    <property type="protein sequence ID" value="KUH59185.1"/>
    <property type="molecule type" value="Genomic_DNA"/>
</dbReference>
<dbReference type="RefSeq" id="WP_059053191.1">
    <property type="nucleotide sequence ID" value="NZ_LOJF01000001.1"/>
</dbReference>
<proteinExistence type="inferred from homology"/>
<dbReference type="SUPFAM" id="SSF143120">
    <property type="entry name" value="YefM-like"/>
    <property type="match status" value="1"/>
</dbReference>
<accession>A0A100YWW7</accession>
<comment type="similarity">
    <text evidence="1">Belongs to the phD/YefM antitoxin family.</text>
</comment>
<reference evidence="2 3" key="1">
    <citation type="submission" date="2015-12" db="EMBL/GenBank/DDBJ databases">
        <title>Draft Genome Sequence of Olsenella scatoligenes SK9K4T; a Producer of 3-Methylindole- (skatole) and 4-Methylphenol- (p-cresol) Isolated from Pig Feces.</title>
        <authorList>
            <person name="Li X."/>
            <person name="Borg B."/>
            <person name="Canibe N."/>
        </authorList>
    </citation>
    <scope>NUCLEOTIDE SEQUENCE [LARGE SCALE GENOMIC DNA]</scope>
    <source>
        <strain evidence="2 3">SK9K4</strain>
    </source>
</reference>
<dbReference type="Proteomes" id="UP000054078">
    <property type="component" value="Unassembled WGS sequence"/>
</dbReference>
<protein>
    <recommendedName>
        <fullName evidence="4">Antitoxin</fullName>
    </recommendedName>
</protein>
<gene>
    <name evidence="2" type="ORF">AUL39_02305</name>
</gene>
<dbReference type="STRING" id="1299998.AUL39_02305"/>
<evidence type="ECO:0008006" key="4">
    <source>
        <dbReference type="Google" id="ProtNLM"/>
    </source>
</evidence>
<dbReference type="OrthoDB" id="3194896at2"/>
<evidence type="ECO:0000256" key="1">
    <source>
        <dbReference type="ARBA" id="ARBA00009981"/>
    </source>
</evidence>
<name>A0A100YWW7_TRASO</name>
<comment type="caution">
    <text evidence="2">The sequence shown here is derived from an EMBL/GenBank/DDBJ whole genome shotgun (WGS) entry which is preliminary data.</text>
</comment>
<dbReference type="InterPro" id="IPR036165">
    <property type="entry name" value="YefM-like_sf"/>
</dbReference>
<evidence type="ECO:0000313" key="3">
    <source>
        <dbReference type="Proteomes" id="UP000054078"/>
    </source>
</evidence>
<evidence type="ECO:0000313" key="2">
    <source>
        <dbReference type="EMBL" id="KUH59185.1"/>
    </source>
</evidence>
<dbReference type="AlphaFoldDB" id="A0A100YWW7"/>
<organism evidence="2 3">
    <name type="scientific">Tractidigestivibacter scatoligenes</name>
    <name type="common">Olsenella scatoligenes</name>
    <dbReference type="NCBI Taxonomy" id="1299998"/>
    <lineage>
        <taxon>Bacteria</taxon>
        <taxon>Bacillati</taxon>
        <taxon>Actinomycetota</taxon>
        <taxon>Coriobacteriia</taxon>
        <taxon>Coriobacteriales</taxon>
        <taxon>Atopobiaceae</taxon>
        <taxon>Tractidigestivibacter</taxon>
    </lineage>
</organism>
<keyword evidence="3" id="KW-1185">Reference proteome</keyword>
<sequence length="96" mass="10682">MTAIYSSAALKTRQREIKDIARKDVVHITENGNAAFVFMSEELFEEQLNKAAEEAALTERMRACIKASDDCFEQGECIEGTDAFFSVLDERLAANG</sequence>